<gene>
    <name evidence="16" type="ORF">CUT44_01800</name>
    <name evidence="15" type="ORF">CUT44_10060</name>
</gene>
<proteinExistence type="inferred from homology"/>
<evidence type="ECO:0000256" key="5">
    <source>
        <dbReference type="ARBA" id="ARBA00022989"/>
    </source>
</evidence>
<dbReference type="GO" id="GO:0032977">
    <property type="term" value="F:membrane insertase activity"/>
    <property type="evidence" value="ECO:0007669"/>
    <property type="project" value="InterPro"/>
</dbReference>
<keyword evidence="4 12" id="KW-0812">Transmembrane</keyword>
<feature type="transmembrane region" description="Helical" evidence="13">
    <location>
        <begin position="150"/>
        <end position="168"/>
    </location>
</feature>
<name>A0A2M8MC96_9ACTN</name>
<evidence type="ECO:0000256" key="13">
    <source>
        <dbReference type="SAM" id="Phobius"/>
    </source>
</evidence>
<evidence type="ECO:0000256" key="12">
    <source>
        <dbReference type="RuleBase" id="RU003945"/>
    </source>
</evidence>
<dbReference type="AlphaFoldDB" id="A0A2M8MC96"/>
<protein>
    <recommendedName>
        <fullName evidence="3">Membrane protein insertase YidC</fullName>
    </recommendedName>
    <alternativeName>
        <fullName evidence="11">Foldase YidC</fullName>
    </alternativeName>
    <alternativeName>
        <fullName evidence="10">Membrane integrase YidC</fullName>
    </alternativeName>
    <alternativeName>
        <fullName evidence="9">Membrane protein YidC</fullName>
    </alternativeName>
</protein>
<comment type="similarity">
    <text evidence="2">Belongs to the OXA1/ALB3/YidC family. Type 1 subfamily.</text>
</comment>
<evidence type="ECO:0000256" key="8">
    <source>
        <dbReference type="ARBA" id="ARBA00026028"/>
    </source>
</evidence>
<comment type="caution">
    <text evidence="16">The sequence shown here is derived from an EMBL/GenBank/DDBJ whole genome shotgun (WGS) entry which is preliminary data.</text>
</comment>
<dbReference type="PANTHER" id="PTHR12428">
    <property type="entry name" value="OXA1"/>
    <property type="match status" value="1"/>
</dbReference>
<evidence type="ECO:0000256" key="1">
    <source>
        <dbReference type="ARBA" id="ARBA00004141"/>
    </source>
</evidence>
<evidence type="ECO:0000256" key="10">
    <source>
        <dbReference type="ARBA" id="ARBA00033245"/>
    </source>
</evidence>
<dbReference type="Proteomes" id="UP000230407">
    <property type="component" value="Unassembled WGS sequence"/>
</dbReference>
<evidence type="ECO:0000256" key="3">
    <source>
        <dbReference type="ARBA" id="ARBA00015325"/>
    </source>
</evidence>
<keyword evidence="17" id="KW-1185">Reference proteome</keyword>
<evidence type="ECO:0000259" key="14">
    <source>
        <dbReference type="Pfam" id="PF02096"/>
    </source>
</evidence>
<evidence type="ECO:0000313" key="17">
    <source>
        <dbReference type="Proteomes" id="UP000230407"/>
    </source>
</evidence>
<sequence length="253" mass="26375">MRTVAQLFALLTGALEPLFATSATAVAIVVATMCVRTLLHPLARAGVRGEKARARLAPETAGLRKRHAGDPERLRRALLELHVREGVSPLAGIAPTLLQLPVFFVMYRLFTAPRVGGEPNGLLADRLGPAPLGGRWTDALADGGVLGAPGLVYLALFGVLAAVALWSYRRARAAVDPALEQTVPGAAGLVKVLPLLSFGTLVTAALVPLAAGLYLATTTVWTAVERALLHRGPTAAARTGAAGRARRSGPNRS</sequence>
<dbReference type="GO" id="GO:0051205">
    <property type="term" value="P:protein insertion into membrane"/>
    <property type="evidence" value="ECO:0007669"/>
    <property type="project" value="TreeGrafter"/>
</dbReference>
<dbReference type="InterPro" id="IPR028055">
    <property type="entry name" value="YidC/Oxa/ALB_C"/>
</dbReference>
<evidence type="ECO:0000313" key="15">
    <source>
        <dbReference type="EMBL" id="PJE98003.1"/>
    </source>
</evidence>
<evidence type="ECO:0000256" key="4">
    <source>
        <dbReference type="ARBA" id="ARBA00022692"/>
    </source>
</evidence>
<feature type="transmembrane region" description="Helical" evidence="13">
    <location>
        <begin position="189"/>
        <end position="216"/>
    </location>
</feature>
<organism evidence="16 17">
    <name type="scientific">Streptomyces carminius</name>
    <dbReference type="NCBI Taxonomy" id="2665496"/>
    <lineage>
        <taxon>Bacteria</taxon>
        <taxon>Bacillati</taxon>
        <taxon>Actinomycetota</taxon>
        <taxon>Actinomycetes</taxon>
        <taxon>Kitasatosporales</taxon>
        <taxon>Streptomycetaceae</taxon>
        <taxon>Streptomyces</taxon>
    </lineage>
</organism>
<dbReference type="GO" id="GO:0005886">
    <property type="term" value="C:plasma membrane"/>
    <property type="evidence" value="ECO:0007669"/>
    <property type="project" value="TreeGrafter"/>
</dbReference>
<comment type="function">
    <text evidence="7">Required for the insertion and/or proper folding and/or complex formation of integral membrane proteins into the membrane. Involved in integration of membrane proteins that insert both dependently and independently of the Sec translocase complex, as well as at least some lipoproteins. Aids folding of multispanning membrane proteins.</text>
</comment>
<dbReference type="RefSeq" id="WP_100200291.1">
    <property type="nucleotide sequence ID" value="NZ_PGGW01000008.1"/>
</dbReference>
<dbReference type="Pfam" id="PF02096">
    <property type="entry name" value="60KD_IMP"/>
    <property type="match status" value="1"/>
</dbReference>
<keyword evidence="6 13" id="KW-0472">Membrane</keyword>
<keyword evidence="5 13" id="KW-1133">Transmembrane helix</keyword>
<feature type="domain" description="Membrane insertase YidC/Oxa/ALB C-terminal" evidence="14">
    <location>
        <begin position="25"/>
        <end position="229"/>
    </location>
</feature>
<dbReference type="InterPro" id="IPR001708">
    <property type="entry name" value="YidC/ALB3/OXA1/COX18"/>
</dbReference>
<evidence type="ECO:0000256" key="6">
    <source>
        <dbReference type="ARBA" id="ARBA00023136"/>
    </source>
</evidence>
<evidence type="ECO:0000256" key="11">
    <source>
        <dbReference type="ARBA" id="ARBA00033342"/>
    </source>
</evidence>
<dbReference type="NCBIfam" id="TIGR03592">
    <property type="entry name" value="yidC_oxa1_cterm"/>
    <property type="match status" value="1"/>
</dbReference>
<dbReference type="EMBL" id="PGGW01000008">
    <property type="protein sequence ID" value="PJF01829.1"/>
    <property type="molecule type" value="Genomic_DNA"/>
</dbReference>
<evidence type="ECO:0000256" key="9">
    <source>
        <dbReference type="ARBA" id="ARBA00031538"/>
    </source>
</evidence>
<evidence type="ECO:0000313" key="16">
    <source>
        <dbReference type="EMBL" id="PJF01829.1"/>
    </source>
</evidence>
<evidence type="ECO:0000256" key="2">
    <source>
        <dbReference type="ARBA" id="ARBA00010527"/>
    </source>
</evidence>
<accession>A0A2M8MC96</accession>
<comment type="subunit">
    <text evidence="8">Interacts with the Sec translocase complex via SecD. Specifically interacts with transmembrane segments of nascent integral membrane proteins during membrane integration.</text>
</comment>
<comment type="subcellular location">
    <subcellularLocation>
        <location evidence="1 12">Membrane</location>
        <topology evidence="1 12">Multi-pass membrane protein</topology>
    </subcellularLocation>
</comment>
<evidence type="ECO:0000256" key="7">
    <source>
        <dbReference type="ARBA" id="ARBA00025034"/>
    </source>
</evidence>
<reference evidence="16 17" key="1">
    <citation type="submission" date="2017-11" db="EMBL/GenBank/DDBJ databases">
        <title>Streptomyces carmine sp. nov., a novel actinomycete isolated from Sophora alopecuroides in Xinjiang, China.</title>
        <authorList>
            <person name="Wang Y."/>
            <person name="Luo X."/>
            <person name="Wan C."/>
            <person name="Zhang L."/>
        </authorList>
    </citation>
    <scope>NUCLEOTIDE SEQUENCE [LARGE SCALE GENOMIC DNA]</scope>
    <source>
        <strain evidence="16 17">TRM SA0054</strain>
    </source>
</reference>
<dbReference type="EMBL" id="PGGW01000038">
    <property type="protein sequence ID" value="PJE98003.1"/>
    <property type="molecule type" value="Genomic_DNA"/>
</dbReference>
<dbReference type="PANTHER" id="PTHR12428:SF65">
    <property type="entry name" value="CYTOCHROME C OXIDASE ASSEMBLY PROTEIN COX18, MITOCHONDRIAL"/>
    <property type="match status" value="1"/>
</dbReference>